<keyword evidence="5" id="KW-0547">Nucleotide-binding</keyword>
<evidence type="ECO:0000256" key="7">
    <source>
        <dbReference type="ARBA" id="ARBA00022962"/>
    </source>
</evidence>
<name>A0ABV9WLD5_9ACTN</name>
<organism evidence="11 12">
    <name type="scientific">Dactylosporangium cerinum</name>
    <dbReference type="NCBI Taxonomy" id="1434730"/>
    <lineage>
        <taxon>Bacteria</taxon>
        <taxon>Bacillati</taxon>
        <taxon>Actinomycetota</taxon>
        <taxon>Actinomycetes</taxon>
        <taxon>Micromonosporales</taxon>
        <taxon>Micromonosporaceae</taxon>
        <taxon>Dactylosporangium</taxon>
    </lineage>
</organism>
<dbReference type="PROSITE" id="PS51273">
    <property type="entry name" value="GATASE_TYPE_1"/>
    <property type="match status" value="1"/>
</dbReference>
<proteinExistence type="inferred from homology"/>
<evidence type="ECO:0000256" key="5">
    <source>
        <dbReference type="ARBA" id="ARBA00022741"/>
    </source>
</evidence>
<comment type="catalytic activity">
    <reaction evidence="9">
        <text>UTP + L-glutamine + ATP + H2O = CTP + L-glutamate + ADP + phosphate + 2 H(+)</text>
        <dbReference type="Rhea" id="RHEA:26426"/>
        <dbReference type="ChEBI" id="CHEBI:15377"/>
        <dbReference type="ChEBI" id="CHEBI:15378"/>
        <dbReference type="ChEBI" id="CHEBI:29985"/>
        <dbReference type="ChEBI" id="CHEBI:30616"/>
        <dbReference type="ChEBI" id="CHEBI:37563"/>
        <dbReference type="ChEBI" id="CHEBI:43474"/>
        <dbReference type="ChEBI" id="CHEBI:46398"/>
        <dbReference type="ChEBI" id="CHEBI:58359"/>
        <dbReference type="ChEBI" id="CHEBI:456216"/>
        <dbReference type="EC" id="6.3.4.2"/>
    </reaction>
</comment>
<dbReference type="InterPro" id="IPR017926">
    <property type="entry name" value="GATASE"/>
</dbReference>
<protein>
    <recommendedName>
        <fullName evidence="3">CTP synthase (glutamine hydrolyzing)</fullName>
        <ecNumber evidence="3">6.3.4.2</ecNumber>
    </recommendedName>
</protein>
<keyword evidence="7" id="KW-0315">Glutamine amidotransferase</keyword>
<gene>
    <name evidence="11" type="ORF">ACFPIJ_62615</name>
</gene>
<comment type="similarity">
    <text evidence="2">Belongs to the CTP synthase family.</text>
</comment>
<keyword evidence="12" id="KW-1185">Reference proteome</keyword>
<dbReference type="RefSeq" id="WP_380129091.1">
    <property type="nucleotide sequence ID" value="NZ_JBHSIU010000131.1"/>
</dbReference>
<dbReference type="Pfam" id="PF00117">
    <property type="entry name" value="GATase"/>
    <property type="match status" value="1"/>
</dbReference>
<evidence type="ECO:0000313" key="11">
    <source>
        <dbReference type="EMBL" id="MFC5008393.1"/>
    </source>
</evidence>
<keyword evidence="6" id="KW-0067">ATP-binding</keyword>
<dbReference type="InterPro" id="IPR004468">
    <property type="entry name" value="CTP_synthase"/>
</dbReference>
<comment type="caution">
    <text evidence="11">The sequence shown here is derived from an EMBL/GenBank/DDBJ whole genome shotgun (WGS) entry which is preliminary data.</text>
</comment>
<evidence type="ECO:0000256" key="9">
    <source>
        <dbReference type="ARBA" id="ARBA00047781"/>
    </source>
</evidence>
<evidence type="ECO:0000256" key="4">
    <source>
        <dbReference type="ARBA" id="ARBA00022598"/>
    </source>
</evidence>
<dbReference type="Proteomes" id="UP001595912">
    <property type="component" value="Unassembled WGS sequence"/>
</dbReference>
<sequence>MTATRTARIALVGDRSPHVRSHTRIPGLFEVLRAQHGIGLDAYWVPTPDAAATDLAGFDGIWLLPGSPYHSEEGALHAVRIARERGIAFLATCAGFQHLLLEFARNVCGIADASHGETDPDSDRQVIVPLACSLVGHEGAVNLTPGSLAERVFGVERSVERYHCAYGLDRGYLPELTRHGLRFTGFDDDGEVRVAELDGHPFLLGTLFQPELAGDGTRCHVVIRAFAEAAVAAAGRLAAMAVGGRPR</sequence>
<keyword evidence="4" id="KW-0436">Ligase</keyword>
<dbReference type="EC" id="6.3.4.2" evidence="3"/>
<evidence type="ECO:0000256" key="1">
    <source>
        <dbReference type="ARBA" id="ARBA00005171"/>
    </source>
</evidence>
<dbReference type="PANTHER" id="PTHR11550">
    <property type="entry name" value="CTP SYNTHASE"/>
    <property type="match status" value="1"/>
</dbReference>
<keyword evidence="8" id="KW-0665">Pyrimidine biosynthesis</keyword>
<evidence type="ECO:0000259" key="10">
    <source>
        <dbReference type="Pfam" id="PF00117"/>
    </source>
</evidence>
<dbReference type="SUPFAM" id="SSF52317">
    <property type="entry name" value="Class I glutamine amidotransferase-like"/>
    <property type="match status" value="1"/>
</dbReference>
<accession>A0ABV9WLD5</accession>
<dbReference type="InterPro" id="IPR029062">
    <property type="entry name" value="Class_I_gatase-like"/>
</dbReference>
<comment type="pathway">
    <text evidence="1">Pyrimidine metabolism; CTP biosynthesis via de novo pathway; CTP from UDP: step 2/2.</text>
</comment>
<evidence type="ECO:0000256" key="2">
    <source>
        <dbReference type="ARBA" id="ARBA00007533"/>
    </source>
</evidence>
<dbReference type="EMBL" id="JBHSIU010000131">
    <property type="protein sequence ID" value="MFC5008393.1"/>
    <property type="molecule type" value="Genomic_DNA"/>
</dbReference>
<evidence type="ECO:0000313" key="12">
    <source>
        <dbReference type="Proteomes" id="UP001595912"/>
    </source>
</evidence>
<evidence type="ECO:0000256" key="3">
    <source>
        <dbReference type="ARBA" id="ARBA00012291"/>
    </source>
</evidence>
<dbReference type="PANTHER" id="PTHR11550:SF0">
    <property type="entry name" value="CTP SYNTHASE-RELATED"/>
    <property type="match status" value="1"/>
</dbReference>
<evidence type="ECO:0000256" key="8">
    <source>
        <dbReference type="ARBA" id="ARBA00022975"/>
    </source>
</evidence>
<reference evidence="12" key="1">
    <citation type="journal article" date="2019" name="Int. J. Syst. Evol. Microbiol.">
        <title>The Global Catalogue of Microorganisms (GCM) 10K type strain sequencing project: providing services to taxonomists for standard genome sequencing and annotation.</title>
        <authorList>
            <consortium name="The Broad Institute Genomics Platform"/>
            <consortium name="The Broad Institute Genome Sequencing Center for Infectious Disease"/>
            <person name="Wu L."/>
            <person name="Ma J."/>
        </authorList>
    </citation>
    <scope>NUCLEOTIDE SEQUENCE [LARGE SCALE GENOMIC DNA]</scope>
    <source>
        <strain evidence="12">CGMCC 4.7152</strain>
    </source>
</reference>
<dbReference type="NCBIfam" id="NF004836">
    <property type="entry name" value="PRK06186.1"/>
    <property type="match status" value="1"/>
</dbReference>
<feature type="domain" description="Glutamine amidotransferase" evidence="10">
    <location>
        <begin position="37"/>
        <end position="190"/>
    </location>
</feature>
<dbReference type="Gene3D" id="3.40.50.880">
    <property type="match status" value="1"/>
</dbReference>
<evidence type="ECO:0000256" key="6">
    <source>
        <dbReference type="ARBA" id="ARBA00022840"/>
    </source>
</evidence>